<evidence type="ECO:0000313" key="2">
    <source>
        <dbReference type="Proteomes" id="UP001445472"/>
    </source>
</evidence>
<proteinExistence type="predicted"/>
<keyword evidence="2" id="KW-1185">Reference proteome</keyword>
<sequence>MRRRVLTITLPRREAEAEYPEYDKVRAEAERRDRGPLDPQALKEMEAVAHRRGHNWCTAVIGRTFGGIAYTPSTDAFMLLVADGMGLEPPLPQRIVEARRTFDEQRGEDRKRRERVLEQERQRWELALSTCPVAVTVRANVKRGGGRALLHAVTDVPVRSSRGVHPAGRALCEHKRNPRTLGEPIADGVATCQSCVKYVAEIRPMDAPMPTKAERALLQLIATGVVFTMTHARTAPTVRVTTERSKGRAGGLGRSVDAAVRKLEAKGWVASDAERSATETGHYGDRWRLTEAGTAALEG</sequence>
<reference evidence="1 2" key="1">
    <citation type="submission" date="2024-06" db="EMBL/GenBank/DDBJ databases">
        <title>The Natural Products Discovery Center: Release of the First 8490 Sequenced Strains for Exploring Actinobacteria Biosynthetic Diversity.</title>
        <authorList>
            <person name="Kalkreuter E."/>
            <person name="Kautsar S.A."/>
            <person name="Yang D."/>
            <person name="Bader C.D."/>
            <person name="Teijaro C.N."/>
            <person name="Fluegel L."/>
            <person name="Davis C.M."/>
            <person name="Simpson J.R."/>
            <person name="Lauterbach L."/>
            <person name="Steele A.D."/>
            <person name="Gui C."/>
            <person name="Meng S."/>
            <person name="Li G."/>
            <person name="Viehrig K."/>
            <person name="Ye F."/>
            <person name="Su P."/>
            <person name="Kiefer A.F."/>
            <person name="Nichols A."/>
            <person name="Cepeda A.J."/>
            <person name="Yan W."/>
            <person name="Fan B."/>
            <person name="Jiang Y."/>
            <person name="Adhikari A."/>
            <person name="Zheng C.-J."/>
            <person name="Schuster L."/>
            <person name="Cowan T.M."/>
            <person name="Smanski M.J."/>
            <person name="Chevrette M.G."/>
            <person name="De Carvalho L.P.S."/>
            <person name="Shen B."/>
        </authorList>
    </citation>
    <scope>NUCLEOTIDE SEQUENCE [LARGE SCALE GENOMIC DNA]</scope>
    <source>
        <strain evidence="1 2">NPDC000837</strain>
    </source>
</reference>
<organism evidence="1 2">
    <name type="scientific">Streptomyces xantholiticus</name>
    <dbReference type="NCBI Taxonomy" id="68285"/>
    <lineage>
        <taxon>Bacteria</taxon>
        <taxon>Bacillati</taxon>
        <taxon>Actinomycetota</taxon>
        <taxon>Actinomycetes</taxon>
        <taxon>Kitasatosporales</taxon>
        <taxon>Streptomycetaceae</taxon>
        <taxon>Streptomyces</taxon>
    </lineage>
</organism>
<gene>
    <name evidence="1" type="ORF">ABT276_23610</name>
</gene>
<dbReference type="EMBL" id="JBEPBX010000023">
    <property type="protein sequence ID" value="MER6616303.1"/>
    <property type="molecule type" value="Genomic_DNA"/>
</dbReference>
<evidence type="ECO:0000313" key="1">
    <source>
        <dbReference type="EMBL" id="MER6616303.1"/>
    </source>
</evidence>
<accession>A0ABV1UZV9</accession>
<protein>
    <recommendedName>
        <fullName evidence="3">MarR family transcriptional regulator</fullName>
    </recommendedName>
</protein>
<comment type="caution">
    <text evidence="1">The sequence shown here is derived from an EMBL/GenBank/DDBJ whole genome shotgun (WGS) entry which is preliminary data.</text>
</comment>
<evidence type="ECO:0008006" key="3">
    <source>
        <dbReference type="Google" id="ProtNLM"/>
    </source>
</evidence>
<dbReference type="Proteomes" id="UP001445472">
    <property type="component" value="Unassembled WGS sequence"/>
</dbReference>
<dbReference type="RefSeq" id="WP_351977679.1">
    <property type="nucleotide sequence ID" value="NZ_JBEPBX010000023.1"/>
</dbReference>
<name>A0ABV1UZV9_9ACTN</name>